<evidence type="ECO:0000313" key="1">
    <source>
        <dbReference type="EnsemblPlants" id="EMT12690"/>
    </source>
</evidence>
<reference evidence="1" key="1">
    <citation type="submission" date="2015-06" db="UniProtKB">
        <authorList>
            <consortium name="EnsemblPlants"/>
        </authorList>
    </citation>
    <scope>IDENTIFICATION</scope>
</reference>
<accession>M8BG50</accession>
<protein>
    <submittedName>
        <fullName evidence="1">Uncharacterized protein</fullName>
    </submittedName>
</protein>
<dbReference type="EnsemblPlants" id="EMT12690">
    <property type="protein sequence ID" value="EMT12690"/>
    <property type="gene ID" value="F775_42676"/>
</dbReference>
<name>M8BG50_AEGTA</name>
<dbReference type="AlphaFoldDB" id="M8BG50"/>
<sequence length="105" mass="10877">MGRKASCISLVILVLVLAGLDAKSAAGYSVDQAAMKLEDGVAPELGVVTAVDIDVRRHVLHSISPQYVQEPSRPACVEGCGARGERPFGDVRAMGGDILVSVATS</sequence>
<dbReference type="PANTHER" id="PTHR34998">
    <property type="entry name" value="OS04G0357400 PROTEIN-RELATED"/>
    <property type="match status" value="1"/>
</dbReference>
<organism evidence="1">
    <name type="scientific">Aegilops tauschii</name>
    <name type="common">Tausch's goatgrass</name>
    <name type="synonym">Aegilops squarrosa</name>
    <dbReference type="NCBI Taxonomy" id="37682"/>
    <lineage>
        <taxon>Eukaryota</taxon>
        <taxon>Viridiplantae</taxon>
        <taxon>Streptophyta</taxon>
        <taxon>Embryophyta</taxon>
        <taxon>Tracheophyta</taxon>
        <taxon>Spermatophyta</taxon>
        <taxon>Magnoliopsida</taxon>
        <taxon>Liliopsida</taxon>
        <taxon>Poales</taxon>
        <taxon>Poaceae</taxon>
        <taxon>BOP clade</taxon>
        <taxon>Pooideae</taxon>
        <taxon>Triticodae</taxon>
        <taxon>Triticeae</taxon>
        <taxon>Triticinae</taxon>
        <taxon>Aegilops</taxon>
    </lineage>
</organism>
<dbReference type="PANTHER" id="PTHR34998:SF4">
    <property type="match status" value="1"/>
</dbReference>
<proteinExistence type="predicted"/>